<dbReference type="InterPro" id="IPR029398">
    <property type="entry name" value="PolB_thumb"/>
</dbReference>
<dbReference type="GO" id="GO:0006260">
    <property type="term" value="P:DNA replication"/>
    <property type="evidence" value="ECO:0007669"/>
    <property type="project" value="UniProtKB-KW"/>
</dbReference>
<accession>A0A2V1ED49</accession>
<keyword evidence="5" id="KW-0808">Transferase</keyword>
<dbReference type="SUPFAM" id="SSF81301">
    <property type="entry name" value="Nucleotidyltransferase"/>
    <property type="match status" value="1"/>
</dbReference>
<dbReference type="FunFam" id="1.10.150.110:FF:000005">
    <property type="entry name" value="DNA polymerase POL4"/>
    <property type="match status" value="1"/>
</dbReference>
<dbReference type="EC" id="2.7.7.7" evidence="3"/>
<dbReference type="Pfam" id="PF14791">
    <property type="entry name" value="DNA_pol_B_thumb"/>
    <property type="match status" value="1"/>
</dbReference>
<dbReference type="Gene3D" id="3.40.50.10190">
    <property type="entry name" value="BRCT domain"/>
    <property type="match status" value="1"/>
</dbReference>
<evidence type="ECO:0000256" key="2">
    <source>
        <dbReference type="ARBA" id="ARBA00008323"/>
    </source>
</evidence>
<dbReference type="InterPro" id="IPR002008">
    <property type="entry name" value="DNA_pol_X_beta-like"/>
</dbReference>
<feature type="region of interest" description="Disordered" evidence="17">
    <location>
        <begin position="281"/>
        <end position="316"/>
    </location>
</feature>
<name>A0A2V1ED49_9PLEO</name>
<dbReference type="CDD" id="cd00141">
    <property type="entry name" value="NT_POLXc"/>
    <property type="match status" value="1"/>
</dbReference>
<dbReference type="FunFam" id="1.10.150.20:FF:000010">
    <property type="entry name" value="DNA polymerase lambda"/>
    <property type="match status" value="1"/>
</dbReference>
<dbReference type="SMART" id="SM00483">
    <property type="entry name" value="POLXc"/>
    <property type="match status" value="1"/>
</dbReference>
<keyword evidence="11" id="KW-0238">DNA-binding</keyword>
<comment type="catalytic activity">
    <reaction evidence="15">
        <text>DNA(n) + a 2'-deoxyribonucleoside 5'-triphosphate = DNA(n+1) + diphosphate</text>
        <dbReference type="Rhea" id="RHEA:22508"/>
        <dbReference type="Rhea" id="RHEA-COMP:17339"/>
        <dbReference type="Rhea" id="RHEA-COMP:17340"/>
        <dbReference type="ChEBI" id="CHEBI:33019"/>
        <dbReference type="ChEBI" id="CHEBI:61560"/>
        <dbReference type="ChEBI" id="CHEBI:173112"/>
        <dbReference type="EC" id="2.7.7.7"/>
    </reaction>
</comment>
<evidence type="ECO:0000256" key="7">
    <source>
        <dbReference type="ARBA" id="ARBA00022705"/>
    </source>
</evidence>
<evidence type="ECO:0000256" key="11">
    <source>
        <dbReference type="ARBA" id="ARBA00023125"/>
    </source>
</evidence>
<evidence type="ECO:0000256" key="13">
    <source>
        <dbReference type="ARBA" id="ARBA00023239"/>
    </source>
</evidence>
<dbReference type="Gene3D" id="1.10.150.20">
    <property type="entry name" value="5' to 3' exonuclease, C-terminal subdomain"/>
    <property type="match status" value="1"/>
</dbReference>
<keyword evidence="8" id="KW-0479">Metal-binding</keyword>
<dbReference type="PRINTS" id="PR00869">
    <property type="entry name" value="DNAPOLX"/>
</dbReference>
<dbReference type="PRINTS" id="PR00870">
    <property type="entry name" value="DNAPOLXBETA"/>
</dbReference>
<dbReference type="SUPFAM" id="SSF81585">
    <property type="entry name" value="PsbU/PolX domain-like"/>
    <property type="match status" value="1"/>
</dbReference>
<dbReference type="AlphaFoldDB" id="A0A2V1ED49"/>
<evidence type="ECO:0000256" key="14">
    <source>
        <dbReference type="ARBA" id="ARBA00023242"/>
    </source>
</evidence>
<dbReference type="PROSITE" id="PS00522">
    <property type="entry name" value="DNA_POLYMERASE_X"/>
    <property type="match status" value="1"/>
</dbReference>
<dbReference type="InterPro" id="IPR010996">
    <property type="entry name" value="HHH_MUS81"/>
</dbReference>
<dbReference type="GO" id="GO:0016829">
    <property type="term" value="F:lyase activity"/>
    <property type="evidence" value="ECO:0007669"/>
    <property type="project" value="UniProtKB-KW"/>
</dbReference>
<evidence type="ECO:0000313" key="20">
    <source>
        <dbReference type="Proteomes" id="UP000244855"/>
    </source>
</evidence>
<dbReference type="EMBL" id="KZ805300">
    <property type="protein sequence ID" value="PVI08463.1"/>
    <property type="molecule type" value="Genomic_DNA"/>
</dbReference>
<feature type="region of interest" description="Disordered" evidence="17">
    <location>
        <begin position="38"/>
        <end position="116"/>
    </location>
</feature>
<evidence type="ECO:0000256" key="1">
    <source>
        <dbReference type="ARBA" id="ARBA00004123"/>
    </source>
</evidence>
<dbReference type="Pfam" id="PF14792">
    <property type="entry name" value="DNA_pol_B_palm"/>
    <property type="match status" value="1"/>
</dbReference>
<dbReference type="InterPro" id="IPR037160">
    <property type="entry name" value="DNA_Pol_thumb_sf"/>
</dbReference>
<dbReference type="GO" id="GO:0006303">
    <property type="term" value="P:double-strand break repair via nonhomologous end joining"/>
    <property type="evidence" value="ECO:0007669"/>
    <property type="project" value="TreeGrafter"/>
</dbReference>
<keyword evidence="4" id="KW-0237">DNA synthesis</keyword>
<dbReference type="STRING" id="97972.A0A2V1ED49"/>
<keyword evidence="12" id="KW-0234">DNA repair</keyword>
<dbReference type="SUPFAM" id="SSF52113">
    <property type="entry name" value="BRCT domain"/>
    <property type="match status" value="1"/>
</dbReference>
<evidence type="ECO:0000256" key="9">
    <source>
        <dbReference type="ARBA" id="ARBA00022763"/>
    </source>
</evidence>
<dbReference type="InterPro" id="IPR002054">
    <property type="entry name" value="DNA-dir_DNA_pol_X"/>
</dbReference>
<feature type="compositionally biased region" description="Basic and acidic residues" evidence="17">
    <location>
        <begin position="1"/>
        <end position="17"/>
    </location>
</feature>
<evidence type="ECO:0000256" key="10">
    <source>
        <dbReference type="ARBA" id="ARBA00022932"/>
    </source>
</evidence>
<evidence type="ECO:0000256" key="6">
    <source>
        <dbReference type="ARBA" id="ARBA00022695"/>
    </source>
</evidence>
<dbReference type="GO" id="GO:0005634">
    <property type="term" value="C:nucleus"/>
    <property type="evidence" value="ECO:0007669"/>
    <property type="project" value="UniProtKB-SubCell"/>
</dbReference>
<dbReference type="InterPro" id="IPR027421">
    <property type="entry name" value="DNA_pol_lamdba_lyase_dom_sf"/>
</dbReference>
<gene>
    <name evidence="19" type="ORF">DM02DRAFT_679133</name>
</gene>
<dbReference type="PANTHER" id="PTHR11276:SF28">
    <property type="entry name" value="DNA POLYMERASE LAMBDA"/>
    <property type="match status" value="1"/>
</dbReference>
<evidence type="ECO:0000256" key="12">
    <source>
        <dbReference type="ARBA" id="ARBA00023204"/>
    </source>
</evidence>
<keyword evidence="9" id="KW-0227">DNA damage</keyword>
<dbReference type="SUPFAM" id="SSF47802">
    <property type="entry name" value="DNA polymerase beta, N-terminal domain-like"/>
    <property type="match status" value="1"/>
</dbReference>
<keyword evidence="20" id="KW-1185">Reference proteome</keyword>
<dbReference type="InterPro" id="IPR036420">
    <property type="entry name" value="BRCT_dom_sf"/>
</dbReference>
<dbReference type="Gene3D" id="1.10.150.110">
    <property type="entry name" value="DNA polymerase beta, N-terminal domain-like"/>
    <property type="match status" value="1"/>
</dbReference>
<evidence type="ECO:0000256" key="5">
    <source>
        <dbReference type="ARBA" id="ARBA00022679"/>
    </source>
</evidence>
<keyword evidence="10" id="KW-0239">DNA-directed DNA polymerase</keyword>
<dbReference type="Proteomes" id="UP000244855">
    <property type="component" value="Unassembled WGS sequence"/>
</dbReference>
<dbReference type="GO" id="GO:0046872">
    <property type="term" value="F:metal ion binding"/>
    <property type="evidence" value="ECO:0007669"/>
    <property type="project" value="UniProtKB-KW"/>
</dbReference>
<keyword evidence="6" id="KW-0548">Nucleotidyltransferase</keyword>
<evidence type="ECO:0000256" key="3">
    <source>
        <dbReference type="ARBA" id="ARBA00012417"/>
    </source>
</evidence>
<dbReference type="Pfam" id="PF14716">
    <property type="entry name" value="HHH_8"/>
    <property type="match status" value="1"/>
</dbReference>
<proteinExistence type="inferred from homology"/>
<evidence type="ECO:0000256" key="4">
    <source>
        <dbReference type="ARBA" id="ARBA00022634"/>
    </source>
</evidence>
<dbReference type="Gene3D" id="3.30.460.10">
    <property type="entry name" value="Beta Polymerase, domain 2"/>
    <property type="match status" value="1"/>
</dbReference>
<dbReference type="GO" id="GO:0003887">
    <property type="term" value="F:DNA-directed DNA polymerase activity"/>
    <property type="evidence" value="ECO:0007669"/>
    <property type="project" value="UniProtKB-KW"/>
</dbReference>
<evidence type="ECO:0000313" key="19">
    <source>
        <dbReference type="EMBL" id="PVI08463.1"/>
    </source>
</evidence>
<organism evidence="19 20">
    <name type="scientific">Periconia macrospinosa</name>
    <dbReference type="NCBI Taxonomy" id="97972"/>
    <lineage>
        <taxon>Eukaryota</taxon>
        <taxon>Fungi</taxon>
        <taxon>Dikarya</taxon>
        <taxon>Ascomycota</taxon>
        <taxon>Pezizomycotina</taxon>
        <taxon>Dothideomycetes</taxon>
        <taxon>Pleosporomycetidae</taxon>
        <taxon>Pleosporales</taxon>
        <taxon>Massarineae</taxon>
        <taxon>Periconiaceae</taxon>
        <taxon>Periconia</taxon>
    </lineage>
</organism>
<evidence type="ECO:0000256" key="8">
    <source>
        <dbReference type="ARBA" id="ARBA00022723"/>
    </source>
</evidence>
<dbReference type="Gene3D" id="3.30.210.10">
    <property type="entry name" value="DNA polymerase, thumb domain"/>
    <property type="match status" value="1"/>
</dbReference>
<dbReference type="InterPro" id="IPR018944">
    <property type="entry name" value="DNA_pol_lambd_fingers_domain"/>
</dbReference>
<dbReference type="GO" id="GO:0003677">
    <property type="term" value="F:DNA binding"/>
    <property type="evidence" value="ECO:0007669"/>
    <property type="project" value="UniProtKB-KW"/>
</dbReference>
<keyword evidence="13" id="KW-0456">Lyase</keyword>
<feature type="compositionally biased region" description="Polar residues" evidence="17">
    <location>
        <begin position="83"/>
        <end position="102"/>
    </location>
</feature>
<feature type="active site" description="Nucleophile; Schiff-base intermediate with DNA; for 5'-dRP lyase activity" evidence="16">
    <location>
        <position position="486"/>
    </location>
</feature>
<feature type="domain" description="DNA-directed DNA polymerase X" evidence="18">
    <location>
        <begin position="425"/>
        <end position="752"/>
    </location>
</feature>
<evidence type="ECO:0000256" key="16">
    <source>
        <dbReference type="PIRSR" id="PIRSR622312-50"/>
    </source>
</evidence>
<feature type="region of interest" description="Disordered" evidence="17">
    <location>
        <begin position="358"/>
        <end position="406"/>
    </location>
</feature>
<comment type="similarity">
    <text evidence="2">Belongs to the DNA polymerase type-X family.</text>
</comment>
<dbReference type="InterPro" id="IPR028207">
    <property type="entry name" value="DNA_pol_B_palm_palm"/>
</dbReference>
<dbReference type="OrthoDB" id="205514at2759"/>
<evidence type="ECO:0000256" key="17">
    <source>
        <dbReference type="SAM" id="MobiDB-lite"/>
    </source>
</evidence>
<evidence type="ECO:0000256" key="15">
    <source>
        <dbReference type="ARBA" id="ARBA00049244"/>
    </source>
</evidence>
<feature type="compositionally biased region" description="Low complexity" evidence="17">
    <location>
        <begin position="365"/>
        <end position="376"/>
    </location>
</feature>
<sequence length="753" mass="84058">MSSNALEEKKTYFKEQELQSDSEDQFLNEEYLNMGRALAEFQAMPPPRLPRGSGSFLGPTMKEAQREWTAQALRDSSTKRSRNSTLKRSWTESDSNATNDSAISPRKRGKMTQSVDDIHGKSKRTVSMSSLDPTLDKIPSFVRMGAVPRELKNGKNVKLAEKIKLEPEDKQIFRDKIVYMYPNDDISMPRRYRIHKLIQLGAVWVTTWRDDITHILVDDSEHSYSQLLRHFNKAGLPVKFGRLLDPTAGRFLVKGAPRVDVTRNENSLSISTSVLLPISTQNNSSLSPHSPPVKDSASLAHKPTGSSSVSEGSHNSAEDIVKDSFAYEDTMALPNSDNDALSAAIEEARAIAHLPFEEEHDEYSRPPSSSSESHSPGTGDESESVAKRPGASDLASGNASGRGKSKLAQNKFSCMNPAGRNDSSNPNARTIEILDQMCKHYDQMQDQWRTNAYRRAIATLRKQNTKITTSKQAAALPAIGSRLADKIEEIVLTDRLRRLDSTRDDPTDQVLRLFLGIYGVGLSQANKWIQAGYRTLDDLVTKAKLTESQKIGIEHYDDFAQRIPRAEVEAHGDFIKNALRKLDPAFEAIIMGSYRRGAKNSGDIDIIISKPGASITDIRDVVFGTLVPSLKTSGFLKCKLAASSRSDDGTKWHGVSCLPTSTTWRRLDLLLVPDYEMGAALIYFTGNDIFNRSVRLLASKKGMRLNQRGLYKDVVRGKNRERLNDGILVEGRREKKIFEILGVPWREPTERIC</sequence>
<dbReference type="FunFam" id="3.30.210.10:FF:000001">
    <property type="entry name" value="DNA polymerase lambda"/>
    <property type="match status" value="1"/>
</dbReference>
<dbReference type="InterPro" id="IPR043519">
    <property type="entry name" value="NT_sf"/>
</dbReference>
<feature type="region of interest" description="Disordered" evidence="17">
    <location>
        <begin position="1"/>
        <end position="23"/>
    </location>
</feature>
<dbReference type="Pfam" id="PF10391">
    <property type="entry name" value="DNA_pol_lambd_f"/>
    <property type="match status" value="1"/>
</dbReference>
<reference evidence="19 20" key="1">
    <citation type="journal article" date="2018" name="Sci. Rep.">
        <title>Comparative genomics provides insights into the lifestyle and reveals functional heterogeneity of dark septate endophytic fungi.</title>
        <authorList>
            <person name="Knapp D.G."/>
            <person name="Nemeth J.B."/>
            <person name="Barry K."/>
            <person name="Hainaut M."/>
            <person name="Henrissat B."/>
            <person name="Johnson J."/>
            <person name="Kuo A."/>
            <person name="Lim J.H.P."/>
            <person name="Lipzen A."/>
            <person name="Nolan M."/>
            <person name="Ohm R.A."/>
            <person name="Tamas L."/>
            <person name="Grigoriev I.V."/>
            <person name="Spatafora J.W."/>
            <person name="Nagy L.G."/>
            <person name="Kovacs G.M."/>
        </authorList>
    </citation>
    <scope>NUCLEOTIDE SEQUENCE [LARGE SCALE GENOMIC DNA]</scope>
    <source>
        <strain evidence="19 20">DSE2036</strain>
    </source>
</reference>
<feature type="compositionally biased region" description="Low complexity" evidence="17">
    <location>
        <begin position="306"/>
        <end position="315"/>
    </location>
</feature>
<evidence type="ECO:0000259" key="18">
    <source>
        <dbReference type="SMART" id="SM00483"/>
    </source>
</evidence>
<keyword evidence="14" id="KW-0539">Nucleus</keyword>
<dbReference type="InterPro" id="IPR022312">
    <property type="entry name" value="DNA_pol_X"/>
</dbReference>
<dbReference type="InterPro" id="IPR019843">
    <property type="entry name" value="DNA_pol-X_BS"/>
</dbReference>
<dbReference type="PANTHER" id="PTHR11276">
    <property type="entry name" value="DNA POLYMERASE TYPE-X FAMILY MEMBER"/>
    <property type="match status" value="1"/>
</dbReference>
<keyword evidence="7" id="KW-0235">DNA replication</keyword>
<protein>
    <recommendedName>
        <fullName evidence="3">DNA-directed DNA polymerase</fullName>
        <ecNumber evidence="3">2.7.7.7</ecNumber>
    </recommendedName>
</protein>
<comment type="subcellular location">
    <subcellularLocation>
        <location evidence="1">Nucleus</location>
    </subcellularLocation>
</comment>